<name>A0A0A1WPD1_ZEUCU</name>
<dbReference type="SMART" id="SM00595">
    <property type="entry name" value="MADF"/>
    <property type="match status" value="1"/>
</dbReference>
<evidence type="ECO:0000259" key="3">
    <source>
        <dbReference type="PROSITE" id="PS51029"/>
    </source>
</evidence>
<keyword evidence="1" id="KW-0539">Nucleus</keyword>
<dbReference type="OrthoDB" id="6147983at2759"/>
<organism evidence="5">
    <name type="scientific">Zeugodacus cucurbitae</name>
    <name type="common">Melon fruit fly</name>
    <name type="synonym">Bactrocera cucurbitae</name>
    <dbReference type="NCBI Taxonomy" id="28588"/>
    <lineage>
        <taxon>Eukaryota</taxon>
        <taxon>Metazoa</taxon>
        <taxon>Ecdysozoa</taxon>
        <taxon>Arthropoda</taxon>
        <taxon>Hexapoda</taxon>
        <taxon>Insecta</taxon>
        <taxon>Pterygota</taxon>
        <taxon>Neoptera</taxon>
        <taxon>Endopterygota</taxon>
        <taxon>Diptera</taxon>
        <taxon>Brachycera</taxon>
        <taxon>Muscomorpha</taxon>
        <taxon>Tephritoidea</taxon>
        <taxon>Tephritidae</taxon>
        <taxon>Zeugodacus</taxon>
        <taxon>Zeugodacus</taxon>
    </lineage>
</organism>
<evidence type="ECO:0000256" key="2">
    <source>
        <dbReference type="SAM" id="MobiDB-lite"/>
    </source>
</evidence>
<evidence type="ECO:0000313" key="5">
    <source>
        <dbReference type="EMBL" id="JAD00889.1"/>
    </source>
</evidence>
<dbReference type="PANTHER" id="PTHR12243:SF60">
    <property type="entry name" value="SI:CH211-15D5.12-RELATED"/>
    <property type="match status" value="1"/>
</dbReference>
<dbReference type="GO" id="GO:0003677">
    <property type="term" value="F:DNA binding"/>
    <property type="evidence" value="ECO:0007669"/>
    <property type="project" value="InterPro"/>
</dbReference>
<dbReference type="GO" id="GO:0005667">
    <property type="term" value="C:transcription regulator complex"/>
    <property type="evidence" value="ECO:0007669"/>
    <property type="project" value="TreeGrafter"/>
</dbReference>
<dbReference type="InterPro" id="IPR004210">
    <property type="entry name" value="BESS_motif"/>
</dbReference>
<accession>A0A0A1WPD1</accession>
<dbReference type="AlphaFoldDB" id="A0A0A1WPD1"/>
<dbReference type="PROSITE" id="PS51031">
    <property type="entry name" value="BESS"/>
    <property type="match status" value="1"/>
</dbReference>
<dbReference type="Pfam" id="PF10545">
    <property type="entry name" value="MADF_DNA_bdg"/>
    <property type="match status" value="1"/>
</dbReference>
<dbReference type="InterPro" id="IPR039353">
    <property type="entry name" value="TF_Adf1"/>
</dbReference>
<reference evidence="5" key="1">
    <citation type="submission" date="2014-11" db="EMBL/GenBank/DDBJ databases">
        <authorList>
            <person name="Geib S."/>
        </authorList>
    </citation>
    <scope>NUCLEOTIDE SEQUENCE</scope>
</reference>
<sequence>MNALQDHKFNIRLVKTVKKYPLLYNTELKEYTRRDCRERAWIDVAEELNCDPKAVQKKWQNFRTILVRKLRQIQMGESVQQYYLYEHIKYIIPYLKKSYEPGTLKRTLKQALQNRNDETDTEYGTGSEHSSEDIELVEDLRESNNDPIFLETYEPYEMNDPKRLKIADRSEDKAGTDVDYDLVSIPRRSESLEHIMVKDEVTNCTPIQSASAPARYTEQSVQTEFSESPKRQFVLSLLPDLNEMTNSQMRQFKYKVLQLIHEILNENNT</sequence>
<dbReference type="PROSITE" id="PS51029">
    <property type="entry name" value="MADF"/>
    <property type="match status" value="1"/>
</dbReference>
<reference evidence="5" key="2">
    <citation type="journal article" date="2015" name="Gigascience">
        <title>Reconstructing a comprehensive transcriptome assembly of a white-pupal translocated strain of the pest fruit fly Bactrocera cucurbitae.</title>
        <authorList>
            <person name="Sim S.B."/>
            <person name="Calla B."/>
            <person name="Hall B."/>
            <person name="DeRego T."/>
            <person name="Geib S.M."/>
        </authorList>
    </citation>
    <scope>NUCLEOTIDE SEQUENCE</scope>
</reference>
<dbReference type="GO" id="GO:0005634">
    <property type="term" value="C:nucleus"/>
    <property type="evidence" value="ECO:0007669"/>
    <property type="project" value="UniProtKB-SubCell"/>
</dbReference>
<feature type="domain" description="MADF" evidence="3">
    <location>
        <begin position="12"/>
        <end position="96"/>
    </location>
</feature>
<dbReference type="PANTHER" id="PTHR12243">
    <property type="entry name" value="MADF DOMAIN TRANSCRIPTION FACTOR"/>
    <property type="match status" value="1"/>
</dbReference>
<evidence type="ECO:0000256" key="1">
    <source>
        <dbReference type="PROSITE-ProRule" id="PRU00371"/>
    </source>
</evidence>
<evidence type="ECO:0000259" key="4">
    <source>
        <dbReference type="PROSITE" id="PS51031"/>
    </source>
</evidence>
<dbReference type="GO" id="GO:0006357">
    <property type="term" value="P:regulation of transcription by RNA polymerase II"/>
    <property type="evidence" value="ECO:0007669"/>
    <property type="project" value="TreeGrafter"/>
</dbReference>
<feature type="domain" description="BESS" evidence="4">
    <location>
        <begin position="227"/>
        <end position="266"/>
    </location>
</feature>
<proteinExistence type="predicted"/>
<protein>
    <submittedName>
        <fullName evidence="5">Transcription factor Adf-1</fullName>
    </submittedName>
</protein>
<gene>
    <name evidence="5" type="primary">Adf1_54</name>
    <name evidence="5" type="ORF">g.27370</name>
</gene>
<feature type="region of interest" description="Disordered" evidence="2">
    <location>
        <begin position="113"/>
        <end position="134"/>
    </location>
</feature>
<dbReference type="EMBL" id="GBXI01013403">
    <property type="protein sequence ID" value="JAD00889.1"/>
    <property type="molecule type" value="Transcribed_RNA"/>
</dbReference>
<dbReference type="InterPro" id="IPR006578">
    <property type="entry name" value="MADF-dom"/>
</dbReference>
<comment type="subcellular location">
    <subcellularLocation>
        <location evidence="1">Nucleus</location>
    </subcellularLocation>
</comment>